<organism evidence="1 2">
    <name type="scientific">Champsocephalus gunnari</name>
    <name type="common">Mackerel icefish</name>
    <dbReference type="NCBI Taxonomy" id="52237"/>
    <lineage>
        <taxon>Eukaryota</taxon>
        <taxon>Metazoa</taxon>
        <taxon>Chordata</taxon>
        <taxon>Craniata</taxon>
        <taxon>Vertebrata</taxon>
        <taxon>Euteleostomi</taxon>
        <taxon>Actinopterygii</taxon>
        <taxon>Neopterygii</taxon>
        <taxon>Teleostei</taxon>
        <taxon>Neoteleostei</taxon>
        <taxon>Acanthomorphata</taxon>
        <taxon>Eupercaria</taxon>
        <taxon>Perciformes</taxon>
        <taxon>Notothenioidei</taxon>
        <taxon>Channichthyidae</taxon>
        <taxon>Champsocephalus</taxon>
    </lineage>
</organism>
<protein>
    <submittedName>
        <fullName evidence="1">Uncharacterized protein</fullName>
    </submittedName>
</protein>
<keyword evidence="2" id="KW-1185">Reference proteome</keyword>
<dbReference type="Proteomes" id="UP001331515">
    <property type="component" value="Unassembled WGS sequence"/>
</dbReference>
<reference evidence="1 2" key="1">
    <citation type="journal article" date="2023" name="Mol. Biol. Evol.">
        <title>Genomics of Secondarily Temperate Adaptation in the Only Non-Antarctic Icefish.</title>
        <authorList>
            <person name="Rivera-Colon A.G."/>
            <person name="Rayamajhi N."/>
            <person name="Minhas B.F."/>
            <person name="Madrigal G."/>
            <person name="Bilyk K.T."/>
            <person name="Yoon V."/>
            <person name="Hune M."/>
            <person name="Gregory S."/>
            <person name="Cheng C.H.C."/>
            <person name="Catchen J.M."/>
        </authorList>
    </citation>
    <scope>NUCLEOTIDE SEQUENCE [LARGE SCALE GENOMIC DNA]</scope>
    <source>
        <tissue evidence="1">White muscle</tissue>
    </source>
</reference>
<gene>
    <name evidence="1" type="ORF">CgunFtcFv8_016335</name>
</gene>
<sequence>MTISSLPDPADQPFSFSGVLSASLGRRHLFRPFHLSGALACCYGGNRERGGGGALDELLDPVPAFVCQA</sequence>
<comment type="caution">
    <text evidence="1">The sequence shown here is derived from an EMBL/GenBank/DDBJ whole genome shotgun (WGS) entry which is preliminary data.</text>
</comment>
<evidence type="ECO:0000313" key="2">
    <source>
        <dbReference type="Proteomes" id="UP001331515"/>
    </source>
</evidence>
<accession>A0AAN8CQH7</accession>
<evidence type="ECO:0000313" key="1">
    <source>
        <dbReference type="EMBL" id="KAK5908261.1"/>
    </source>
</evidence>
<name>A0AAN8CQH7_CHAGU</name>
<proteinExistence type="predicted"/>
<dbReference type="EMBL" id="JAURVH010001529">
    <property type="protein sequence ID" value="KAK5908261.1"/>
    <property type="molecule type" value="Genomic_DNA"/>
</dbReference>
<dbReference type="AlphaFoldDB" id="A0AAN8CQH7"/>